<dbReference type="Pfam" id="PF13229">
    <property type="entry name" value="Beta_helix"/>
    <property type="match status" value="1"/>
</dbReference>
<proteinExistence type="predicted"/>
<evidence type="ECO:0000313" key="2">
    <source>
        <dbReference type="EMBL" id="QPH54147.1"/>
    </source>
</evidence>
<dbReference type="InterPro" id="IPR011050">
    <property type="entry name" value="Pectin_lyase_fold/virulence"/>
</dbReference>
<dbReference type="EMBL" id="CP064942">
    <property type="protein sequence ID" value="QPH54147.1"/>
    <property type="molecule type" value="Genomic_DNA"/>
</dbReference>
<dbReference type="SUPFAM" id="SSF117074">
    <property type="entry name" value="Hypothetical protein PA1324"/>
    <property type="match status" value="1"/>
</dbReference>
<dbReference type="Proteomes" id="UP000594800">
    <property type="component" value="Chromosome"/>
</dbReference>
<feature type="domain" description="Right handed beta helix" evidence="1">
    <location>
        <begin position="1035"/>
        <end position="1150"/>
    </location>
</feature>
<dbReference type="KEGG" id="poz:I0K15_20645"/>
<dbReference type="RefSeq" id="WP_196103356.1">
    <property type="nucleotide sequence ID" value="NZ_CP064942.1"/>
</dbReference>
<dbReference type="SUPFAM" id="SSF51126">
    <property type="entry name" value="Pectin lyase-like"/>
    <property type="match status" value="1"/>
</dbReference>
<reference evidence="2 3" key="1">
    <citation type="submission" date="2020-11" db="EMBL/GenBank/DDBJ databases">
        <title>Description of Pontivivens ytuae sp. nov. isolated from deep sea sediment of Mariana Trench.</title>
        <authorList>
            <person name="Wang Z."/>
            <person name="Sun Q.-L."/>
            <person name="Xu X.-D."/>
            <person name="Tang Y.-Z."/>
            <person name="Zhang J."/>
        </authorList>
    </citation>
    <scope>NUCLEOTIDE SEQUENCE [LARGE SCALE GENOMIC DNA]</scope>
    <source>
        <strain evidence="2 3">MT2928</strain>
    </source>
</reference>
<sequence>MAGLPQRRIEVPTGRAARLKFLKDWARTQRRNVLSGGLVSLLILPAAAAQAQADSAPSVEDIVEIAVQEDGSLLVTTSDGGVFQVAAGDYSVNADGEYLIQADAMVPAEAATASVAPIAGAIGALAAGVAAAAGGGGSGGGGGDSSSPLSGVVIDGYISGATVFGDTNDNGVFDVGEASTTTDAQGRFSLDVDPGTTIVSQGGTDVLTGLAFEGTLTAPAGSTVLSPVTTLVARLVNGGRTVDEALTQVRTALGLEDDTDILNSDPIADSNSDLFAAGVKVANIVSAGVANGATERDVVDALANAVGSATGGDTLNNGTTITTVLNNALTASGATAKSDTSAVGSTVANANNVIDTRADNDDIDGVADVQQIVQSDIAEDIEDGEVTSEVSTGDIEDKADNAVDVVDGRVSFGEALSEDFSDGITLADEAEHGAWYTDRFEPAAFEVVEDFGSIDAQFSGEAVLRLTTDPVADQDPFRQTQGRAFDLPDGSTSASIDLYIDPTWEPGDGATSGFRQAGFWTTALGDDGEIGGYPIIEFVTLDGTATFRVYTGIGSGDEADWIDIGLPDGFEYGSFQTLEISINDDGSVTYVVGDLTQTVGTENGNFDLASFDNVILQGYNAVPGDEDAARDAYSIYWDNLAADGGFIEEDTDLSGFVDVNFADIPYDVAPGVELALTAEQADGLQIGGAGTVLIEGDPGSVDLSGISADVAFDATGVEGLELTLSAEEADGYVIDLAADATLTIDVDFDPLSADNESLQPAIDISGITVDGDPSPAGLLEVVDAGSAADTFKLIWNALDNDYYANLPGGTPEVNAAFVELGNAYVDYLEEGGAPIFDVVQTRVSGSPDFEGRQQSLHDNLLGNLNDAVIESRVGASELAEDNRSDAAKGFGDRPVFNGNTDNEAGELAALVWDEANGFDREGFEIGAGEIYVINGNVAVDGDDGTEGINPFTSLEAALAAAGEGGQIFVGSGSYDAVQLNITESVSITGVGDVTFGGRFRIDGGSATEENPLLVDISGIDIERNSDLGSGEDYGFYVRGDAVVVKLHDVSVTDLMPEDTVYVRGVLSEIHSTPTVNITDSAFTDLQTGFYVHQAEVTIDNTTFTNNAASVGGAEGSDKVSITNSTFVDNSGLSIDARYDNGDITLSNNTYDFEAGNVKSYFARDTPVFLPEELDEVTAIQTARNIDGSDPVEDINGTDGNDLIVDTSIANDIDISAGGNDLLLFTANSAGFAESEGLNQVTGFTAGAGEEADRLLFRTDDLGEELPGLELQTLAEGGVLGAETGFVVFSTKVALTSTYEDLRDGSATTQEIQAVLDLVDSLDASAVGDDGTIIAAITDDSEDRTLILTVDLDDSAADEDRVQGIAVLENVDGTTLSDENIYDFSAVQANT</sequence>
<dbReference type="Gene3D" id="2.160.20.10">
    <property type="entry name" value="Single-stranded right-handed beta-helix, Pectin lyase-like"/>
    <property type="match status" value="1"/>
</dbReference>
<keyword evidence="3" id="KW-1185">Reference proteome</keyword>
<protein>
    <submittedName>
        <fullName evidence="2">Right-handed parallel beta-helix repeat-containing protein</fullName>
    </submittedName>
</protein>
<name>A0A7S9LS05_9RHOB</name>
<dbReference type="InterPro" id="IPR039448">
    <property type="entry name" value="Beta_helix"/>
</dbReference>
<evidence type="ECO:0000259" key="1">
    <source>
        <dbReference type="Pfam" id="PF13229"/>
    </source>
</evidence>
<organism evidence="2 3">
    <name type="scientific">Pontivivens ytuae</name>
    <dbReference type="NCBI Taxonomy" id="2789856"/>
    <lineage>
        <taxon>Bacteria</taxon>
        <taxon>Pseudomonadati</taxon>
        <taxon>Pseudomonadota</taxon>
        <taxon>Alphaproteobacteria</taxon>
        <taxon>Rhodobacterales</taxon>
        <taxon>Paracoccaceae</taxon>
        <taxon>Pontivivens</taxon>
    </lineage>
</organism>
<accession>A0A7S9LS05</accession>
<evidence type="ECO:0000313" key="3">
    <source>
        <dbReference type="Proteomes" id="UP000594800"/>
    </source>
</evidence>
<dbReference type="InterPro" id="IPR012334">
    <property type="entry name" value="Pectin_lyas_fold"/>
</dbReference>
<gene>
    <name evidence="2" type="ORF">I0K15_20645</name>
</gene>